<dbReference type="RefSeq" id="XP_018139300.1">
    <property type="nucleotide sequence ID" value="XM_018287956.1"/>
</dbReference>
<dbReference type="Gene3D" id="3.90.550.10">
    <property type="entry name" value="Spore Coat Polysaccharide Biosynthesis Protein SpsA, Chain A"/>
    <property type="match status" value="1"/>
</dbReference>
<organism evidence="1 2">
    <name type="scientific">Pochonia chlamydosporia 170</name>
    <dbReference type="NCBI Taxonomy" id="1380566"/>
    <lineage>
        <taxon>Eukaryota</taxon>
        <taxon>Fungi</taxon>
        <taxon>Dikarya</taxon>
        <taxon>Ascomycota</taxon>
        <taxon>Pezizomycotina</taxon>
        <taxon>Sordariomycetes</taxon>
        <taxon>Hypocreomycetidae</taxon>
        <taxon>Hypocreales</taxon>
        <taxon>Clavicipitaceae</taxon>
        <taxon>Pochonia</taxon>
    </lineage>
</organism>
<evidence type="ECO:0000313" key="2">
    <source>
        <dbReference type="Proteomes" id="UP000078397"/>
    </source>
</evidence>
<comment type="caution">
    <text evidence="1">The sequence shown here is derived from an EMBL/GenBank/DDBJ whole genome shotgun (WGS) entry which is preliminary data.</text>
</comment>
<dbReference type="Pfam" id="PF01501">
    <property type="entry name" value="Glyco_transf_8"/>
    <property type="match status" value="1"/>
</dbReference>
<keyword evidence="2" id="KW-1185">Reference proteome</keyword>
<dbReference type="EMBL" id="LSBJ02000007">
    <property type="protein sequence ID" value="OAQ61596.1"/>
    <property type="molecule type" value="Genomic_DNA"/>
</dbReference>
<sequence length="311" mass="34666">MTSIPVNSDKAWVTLITNDSYLPGLLTLNHSLRAVKSAYPLIALYTPSFPASGLAALSRRGIPSLPVPYIAPKSGKKYVQDARFNDCWTKLVVFSLAQFSRVVQLDSDMLVLKNMDELMDLPLDPVALSESGTVETSKRVFASGHACVCNPLKKSHYPANWVPSNCAFTHQHDDPDRAQVEGADPSKSLGDLNSGLLVVNPSKVLFDQIMKHMDAHGEGFSFPDQDLLADLYRGRWVPLPYIYNALKTMRTEGVHHQIWRDGEVKNVHYILSPKPWAESNGHSEINGWWVDANARRLEQEREDGISDEVSV</sequence>
<dbReference type="GeneID" id="28851950"/>
<keyword evidence="1" id="KW-0808">Transferase</keyword>
<dbReference type="InterPro" id="IPR050587">
    <property type="entry name" value="GNT1/Glycosyltrans_8"/>
</dbReference>
<protein>
    <submittedName>
        <fullName evidence="1">Glycosyl transferase family protein</fullName>
    </submittedName>
</protein>
<dbReference type="CDD" id="cd02537">
    <property type="entry name" value="GT8_Glycogenin"/>
    <property type="match status" value="1"/>
</dbReference>
<proteinExistence type="predicted"/>
<dbReference type="STRING" id="1380566.A0A179F841"/>
<evidence type="ECO:0000313" key="1">
    <source>
        <dbReference type="EMBL" id="OAQ61596.1"/>
    </source>
</evidence>
<dbReference type="InterPro" id="IPR029044">
    <property type="entry name" value="Nucleotide-diphossugar_trans"/>
</dbReference>
<dbReference type="Proteomes" id="UP000078397">
    <property type="component" value="Unassembled WGS sequence"/>
</dbReference>
<dbReference type="GO" id="GO:0016757">
    <property type="term" value="F:glycosyltransferase activity"/>
    <property type="evidence" value="ECO:0007669"/>
    <property type="project" value="InterPro"/>
</dbReference>
<dbReference type="SUPFAM" id="SSF53448">
    <property type="entry name" value="Nucleotide-diphospho-sugar transferases"/>
    <property type="match status" value="1"/>
</dbReference>
<gene>
    <name evidence="1" type="ORF">VFPPC_09418</name>
</gene>
<dbReference type="AlphaFoldDB" id="A0A179F841"/>
<accession>A0A179F841</accession>
<dbReference type="KEGG" id="pchm:VFPPC_09418"/>
<dbReference type="OrthoDB" id="2014201at2759"/>
<name>A0A179F841_METCM</name>
<reference evidence="1 2" key="1">
    <citation type="journal article" date="2016" name="PLoS Pathog.">
        <title>Biosynthesis of antibiotic leucinostatins in bio-control fungus Purpureocillium lilacinum and their inhibition on phytophthora revealed by genome mining.</title>
        <authorList>
            <person name="Wang G."/>
            <person name="Liu Z."/>
            <person name="Lin R."/>
            <person name="Li E."/>
            <person name="Mao Z."/>
            <person name="Ling J."/>
            <person name="Yang Y."/>
            <person name="Yin W.B."/>
            <person name="Xie B."/>
        </authorList>
    </citation>
    <scope>NUCLEOTIDE SEQUENCE [LARGE SCALE GENOMIC DNA]</scope>
    <source>
        <strain evidence="1">170</strain>
    </source>
</reference>
<dbReference type="InterPro" id="IPR002495">
    <property type="entry name" value="Glyco_trans_8"/>
</dbReference>
<dbReference type="PANTHER" id="PTHR11183">
    <property type="entry name" value="GLYCOGENIN SUBFAMILY MEMBER"/>
    <property type="match status" value="1"/>
</dbReference>